<comment type="caution">
    <text evidence="5">The sequence shown here is derived from an EMBL/GenBank/DDBJ whole genome shotgun (WGS) entry which is preliminary data.</text>
</comment>
<dbReference type="PROSITE" id="PS01124">
    <property type="entry name" value="HTH_ARAC_FAMILY_2"/>
    <property type="match status" value="1"/>
</dbReference>
<feature type="domain" description="HTH araC/xylS-type" evidence="4">
    <location>
        <begin position="223"/>
        <end position="321"/>
    </location>
</feature>
<dbReference type="SUPFAM" id="SSF46689">
    <property type="entry name" value="Homeodomain-like"/>
    <property type="match status" value="2"/>
</dbReference>
<dbReference type="PANTHER" id="PTHR43130">
    <property type="entry name" value="ARAC-FAMILY TRANSCRIPTIONAL REGULATOR"/>
    <property type="match status" value="1"/>
</dbReference>
<evidence type="ECO:0000259" key="4">
    <source>
        <dbReference type="PROSITE" id="PS01124"/>
    </source>
</evidence>
<evidence type="ECO:0000313" key="5">
    <source>
        <dbReference type="EMBL" id="MFC6239717.1"/>
    </source>
</evidence>
<dbReference type="InterPro" id="IPR018062">
    <property type="entry name" value="HTH_AraC-typ_CS"/>
</dbReference>
<dbReference type="RefSeq" id="WP_386769029.1">
    <property type="nucleotide sequence ID" value="NZ_JBHSTI010000065.1"/>
</dbReference>
<dbReference type="PROSITE" id="PS00041">
    <property type="entry name" value="HTH_ARAC_FAMILY_1"/>
    <property type="match status" value="1"/>
</dbReference>
<accession>A0ABW1T4R2</accession>
<dbReference type="InterPro" id="IPR009057">
    <property type="entry name" value="Homeodomain-like_sf"/>
</dbReference>
<dbReference type="Pfam" id="PF01965">
    <property type="entry name" value="DJ-1_PfpI"/>
    <property type="match status" value="1"/>
</dbReference>
<dbReference type="InterPro" id="IPR029062">
    <property type="entry name" value="Class_I_gatase-like"/>
</dbReference>
<dbReference type="InterPro" id="IPR018060">
    <property type="entry name" value="HTH_AraC"/>
</dbReference>
<name>A0ABW1T4R2_9ACTN</name>
<dbReference type="Gene3D" id="1.10.10.60">
    <property type="entry name" value="Homeodomain-like"/>
    <property type="match status" value="1"/>
</dbReference>
<evidence type="ECO:0000256" key="1">
    <source>
        <dbReference type="ARBA" id="ARBA00023015"/>
    </source>
</evidence>
<dbReference type="SUPFAM" id="SSF52317">
    <property type="entry name" value="Class I glutamine amidotransferase-like"/>
    <property type="match status" value="1"/>
</dbReference>
<dbReference type="InterPro" id="IPR002818">
    <property type="entry name" value="DJ-1/PfpI"/>
</dbReference>
<dbReference type="CDD" id="cd03137">
    <property type="entry name" value="GATase1_AraC_1"/>
    <property type="match status" value="1"/>
</dbReference>
<gene>
    <name evidence="5" type="ORF">ACFQGU_17740</name>
</gene>
<proteinExistence type="predicted"/>
<sequence>MAAPARDVVALLVGETYAPFELGVVYEVFGVDRTEDGVPAFDFAVASVHERVHASYGGMDLLPEHRLDRVATADIICIPALGLDEEPGVDLVLAPDVVEALHAAVARGARILTVCTGSYVAAAAGLLEGRKATTHWRYVEDFARRYPTIDVQPDVLYVEDGQILTSAGTAAGIDLCLHVVRQDYGSRVANAIARRMVVPPHRDGGQAQYVALPIPVTSEDGLGPTLDWMLAHLDEEIGVDDMAQHALMSPRTFARRFREEAGTTPYSWLISRRVDAASRLLEDTTLGVDEIATKVGFGSGTVLRHHFGRIRGTSPLAYRRTFCCVPDETDAQTA</sequence>
<protein>
    <submittedName>
        <fullName evidence="5">Helix-turn-helix domain-containing protein</fullName>
    </submittedName>
</protein>
<dbReference type="Gene3D" id="3.40.50.880">
    <property type="match status" value="1"/>
</dbReference>
<keyword evidence="6" id="KW-1185">Reference proteome</keyword>
<dbReference type="InterPro" id="IPR052158">
    <property type="entry name" value="INH-QAR"/>
</dbReference>
<dbReference type="Pfam" id="PF12833">
    <property type="entry name" value="HTH_18"/>
    <property type="match status" value="1"/>
</dbReference>
<evidence type="ECO:0000256" key="3">
    <source>
        <dbReference type="ARBA" id="ARBA00023163"/>
    </source>
</evidence>
<dbReference type="EMBL" id="JBHSTI010000065">
    <property type="protein sequence ID" value="MFC6239717.1"/>
    <property type="molecule type" value="Genomic_DNA"/>
</dbReference>
<dbReference type="PANTHER" id="PTHR43130:SF3">
    <property type="entry name" value="HTH-TYPE TRANSCRIPTIONAL REGULATOR RV1931C"/>
    <property type="match status" value="1"/>
</dbReference>
<organism evidence="5 6">
    <name type="scientific">Longivirga aurantiaca</name>
    <dbReference type="NCBI Taxonomy" id="1837743"/>
    <lineage>
        <taxon>Bacteria</taxon>
        <taxon>Bacillati</taxon>
        <taxon>Actinomycetota</taxon>
        <taxon>Actinomycetes</taxon>
        <taxon>Sporichthyales</taxon>
        <taxon>Sporichthyaceae</taxon>
        <taxon>Longivirga</taxon>
    </lineage>
</organism>
<dbReference type="SMART" id="SM00342">
    <property type="entry name" value="HTH_ARAC"/>
    <property type="match status" value="1"/>
</dbReference>
<reference evidence="6" key="1">
    <citation type="journal article" date="2019" name="Int. J. Syst. Evol. Microbiol.">
        <title>The Global Catalogue of Microorganisms (GCM) 10K type strain sequencing project: providing services to taxonomists for standard genome sequencing and annotation.</title>
        <authorList>
            <consortium name="The Broad Institute Genomics Platform"/>
            <consortium name="The Broad Institute Genome Sequencing Center for Infectious Disease"/>
            <person name="Wu L."/>
            <person name="Ma J."/>
        </authorList>
    </citation>
    <scope>NUCLEOTIDE SEQUENCE [LARGE SCALE GENOMIC DNA]</scope>
    <source>
        <strain evidence="6">CGMCC 4.7317</strain>
    </source>
</reference>
<keyword evidence="1" id="KW-0805">Transcription regulation</keyword>
<keyword evidence="2" id="KW-0238">DNA-binding</keyword>
<evidence type="ECO:0000313" key="6">
    <source>
        <dbReference type="Proteomes" id="UP001596138"/>
    </source>
</evidence>
<dbReference type="Proteomes" id="UP001596138">
    <property type="component" value="Unassembled WGS sequence"/>
</dbReference>
<evidence type="ECO:0000256" key="2">
    <source>
        <dbReference type="ARBA" id="ARBA00023125"/>
    </source>
</evidence>
<keyword evidence="3" id="KW-0804">Transcription</keyword>